<dbReference type="RefSeq" id="WP_113982243.1">
    <property type="nucleotide sequence ID" value="NZ_QMEY01000008.1"/>
</dbReference>
<dbReference type="PROSITE" id="PS50943">
    <property type="entry name" value="HTH_CROC1"/>
    <property type="match status" value="1"/>
</dbReference>
<comment type="caution">
    <text evidence="2">The sequence shown here is derived from an EMBL/GenBank/DDBJ whole genome shotgun (WGS) entry which is preliminary data.</text>
</comment>
<dbReference type="InterPro" id="IPR001387">
    <property type="entry name" value="Cro/C1-type_HTH"/>
</dbReference>
<dbReference type="Gene3D" id="1.10.260.40">
    <property type="entry name" value="lambda repressor-like DNA-binding domains"/>
    <property type="match status" value="1"/>
</dbReference>
<dbReference type="Pfam" id="PF19054">
    <property type="entry name" value="DUF5753"/>
    <property type="match status" value="1"/>
</dbReference>
<dbReference type="SUPFAM" id="SSF47413">
    <property type="entry name" value="lambda repressor-like DNA-binding domains"/>
    <property type="match status" value="1"/>
</dbReference>
<dbReference type="AlphaFoldDB" id="A0A366LW37"/>
<evidence type="ECO:0000313" key="2">
    <source>
        <dbReference type="EMBL" id="RBQ18165.1"/>
    </source>
</evidence>
<dbReference type="InterPro" id="IPR010982">
    <property type="entry name" value="Lambda_DNA-bd_dom_sf"/>
</dbReference>
<organism evidence="2 3">
    <name type="scientific">Spongiactinospora rosea</name>
    <dbReference type="NCBI Taxonomy" id="2248750"/>
    <lineage>
        <taxon>Bacteria</taxon>
        <taxon>Bacillati</taxon>
        <taxon>Actinomycetota</taxon>
        <taxon>Actinomycetes</taxon>
        <taxon>Streptosporangiales</taxon>
        <taxon>Streptosporangiaceae</taxon>
        <taxon>Spongiactinospora</taxon>
    </lineage>
</organism>
<dbReference type="Pfam" id="PF13560">
    <property type="entry name" value="HTH_31"/>
    <property type="match status" value="1"/>
</dbReference>
<dbReference type="Proteomes" id="UP000253303">
    <property type="component" value="Unassembled WGS sequence"/>
</dbReference>
<dbReference type="SMART" id="SM00530">
    <property type="entry name" value="HTH_XRE"/>
    <property type="match status" value="1"/>
</dbReference>
<keyword evidence="3" id="KW-1185">Reference proteome</keyword>
<dbReference type="EMBL" id="QMEY01000008">
    <property type="protein sequence ID" value="RBQ18165.1"/>
    <property type="molecule type" value="Genomic_DNA"/>
</dbReference>
<accession>A0A366LW37</accession>
<dbReference type="InterPro" id="IPR043917">
    <property type="entry name" value="DUF5753"/>
</dbReference>
<name>A0A366LW37_9ACTN</name>
<sequence>MAAANPTLRRRQLAARLRELRKESGLSIDEVAQKLLCSPAKISRIETAQRAASLRDVRDLAAIYAGGDATETQALMTMAQEAKQPGWWQQYDDPDVRGFIGLEEAATSITVYETCLVPGLFQTEDYARAVIKGVLPRIRPDVLQERVETRLKRQELLFRESPPRYWTVLDESVLHRHIGGPGVMRAQLARIVELAELPHVVVQVVPFSVGAHMGLDNAFTFLQLSDPAVPDTVFVEGLMGLIYLEKPTEIEIYREALESLRAAGLDPARSAARIAEISRSYAE</sequence>
<dbReference type="GO" id="GO:0003677">
    <property type="term" value="F:DNA binding"/>
    <property type="evidence" value="ECO:0007669"/>
    <property type="project" value="InterPro"/>
</dbReference>
<evidence type="ECO:0000313" key="3">
    <source>
        <dbReference type="Proteomes" id="UP000253303"/>
    </source>
</evidence>
<proteinExistence type="predicted"/>
<gene>
    <name evidence="2" type="ORF">DP939_19875</name>
</gene>
<evidence type="ECO:0000259" key="1">
    <source>
        <dbReference type="PROSITE" id="PS50943"/>
    </source>
</evidence>
<dbReference type="CDD" id="cd00093">
    <property type="entry name" value="HTH_XRE"/>
    <property type="match status" value="1"/>
</dbReference>
<protein>
    <submittedName>
        <fullName evidence="2">XRE family transcriptional regulator</fullName>
    </submittedName>
</protein>
<dbReference type="OrthoDB" id="4285266at2"/>
<reference evidence="2 3" key="1">
    <citation type="submission" date="2018-06" db="EMBL/GenBank/DDBJ databases">
        <title>Sphaerisporangium craniellae sp. nov., isolated from a marine sponge in the South China Sea.</title>
        <authorList>
            <person name="Li L."/>
        </authorList>
    </citation>
    <scope>NUCLEOTIDE SEQUENCE [LARGE SCALE GENOMIC DNA]</scope>
    <source>
        <strain evidence="2 3">LHW63015</strain>
    </source>
</reference>
<feature type="domain" description="HTH cro/C1-type" evidence="1">
    <location>
        <begin position="17"/>
        <end position="64"/>
    </location>
</feature>